<dbReference type="Proteomes" id="UP000315295">
    <property type="component" value="Unassembled WGS sequence"/>
</dbReference>
<evidence type="ECO:0000313" key="5">
    <source>
        <dbReference type="Proteomes" id="UP000315295"/>
    </source>
</evidence>
<sequence>MYGVLGALSWTWLRQKPPWSQYKGSNFKGRYNLVRFLKTMQKAGLYAHLHIGPYVCVECNFGGLLQKHVMETPLLSLSLEVFDGRLDDPISVSIRGGQSPSGKFLHPSGVEHYLSDSINALRNCYGEKQLFTPL</sequence>
<reference evidence="4 5" key="1">
    <citation type="journal article" date="2019" name="G3 (Bethesda)">
        <title>Sequencing of a Wild Apple (Malus baccata) Genome Unravels the Differences Between Cultivated and Wild Apple Species Regarding Disease Resistance and Cold Tolerance.</title>
        <authorList>
            <person name="Chen X."/>
        </authorList>
    </citation>
    <scope>NUCLEOTIDE SEQUENCE [LARGE SCALE GENOMIC DNA]</scope>
    <source>
        <strain evidence="5">cv. Shandingzi</strain>
        <tissue evidence="4">Leaves</tissue>
    </source>
</reference>
<organism evidence="4 5">
    <name type="scientific">Malus baccata</name>
    <name type="common">Siberian crab apple</name>
    <name type="synonym">Pyrus baccata</name>
    <dbReference type="NCBI Taxonomy" id="106549"/>
    <lineage>
        <taxon>Eukaryota</taxon>
        <taxon>Viridiplantae</taxon>
        <taxon>Streptophyta</taxon>
        <taxon>Embryophyta</taxon>
        <taxon>Tracheophyta</taxon>
        <taxon>Spermatophyta</taxon>
        <taxon>Magnoliopsida</taxon>
        <taxon>eudicotyledons</taxon>
        <taxon>Gunneridae</taxon>
        <taxon>Pentapetalae</taxon>
        <taxon>rosids</taxon>
        <taxon>fabids</taxon>
        <taxon>Rosales</taxon>
        <taxon>Rosaceae</taxon>
        <taxon>Amygdaloideae</taxon>
        <taxon>Maleae</taxon>
        <taxon>Malus</taxon>
    </lineage>
</organism>
<protein>
    <recommendedName>
        <fullName evidence="2">beta-galactosidase</fullName>
        <ecNumber evidence="2">3.2.1.23</ecNumber>
    </recommendedName>
</protein>
<proteinExistence type="predicted"/>
<gene>
    <name evidence="4" type="ORF">C1H46_007353</name>
</gene>
<evidence type="ECO:0000256" key="2">
    <source>
        <dbReference type="ARBA" id="ARBA00012756"/>
    </source>
</evidence>
<dbReference type="EC" id="3.2.1.23" evidence="2"/>
<keyword evidence="5" id="KW-1185">Reference proteome</keyword>
<dbReference type="Pfam" id="PF01301">
    <property type="entry name" value="Glyco_hydro_35"/>
    <property type="match status" value="1"/>
</dbReference>
<dbReference type="SUPFAM" id="SSF51445">
    <property type="entry name" value="(Trans)glycosidases"/>
    <property type="match status" value="1"/>
</dbReference>
<evidence type="ECO:0000256" key="1">
    <source>
        <dbReference type="ARBA" id="ARBA00001412"/>
    </source>
</evidence>
<dbReference type="GO" id="GO:0004565">
    <property type="term" value="F:beta-galactosidase activity"/>
    <property type="evidence" value="ECO:0007669"/>
    <property type="project" value="UniProtKB-EC"/>
</dbReference>
<comment type="catalytic activity">
    <reaction evidence="1">
        <text>Hydrolysis of terminal non-reducing beta-D-galactose residues in beta-D-galactosides.</text>
        <dbReference type="EC" id="3.2.1.23"/>
    </reaction>
</comment>
<dbReference type="EMBL" id="VIEB01000093">
    <property type="protein sequence ID" value="TQE06963.1"/>
    <property type="molecule type" value="Genomic_DNA"/>
</dbReference>
<evidence type="ECO:0000259" key="3">
    <source>
        <dbReference type="Pfam" id="PF01301"/>
    </source>
</evidence>
<dbReference type="InterPro" id="IPR017853">
    <property type="entry name" value="GH"/>
</dbReference>
<accession>A0A540N8S0</accession>
<dbReference type="Gene3D" id="3.20.20.80">
    <property type="entry name" value="Glycosidases"/>
    <property type="match status" value="1"/>
</dbReference>
<name>A0A540N8S0_MALBA</name>
<feature type="domain" description="Glycoside hydrolase 35 catalytic" evidence="3">
    <location>
        <begin position="25"/>
        <end position="64"/>
    </location>
</feature>
<dbReference type="STRING" id="106549.A0A540N8S0"/>
<comment type="caution">
    <text evidence="4">The sequence shown here is derived from an EMBL/GenBank/DDBJ whole genome shotgun (WGS) entry which is preliminary data.</text>
</comment>
<dbReference type="InterPro" id="IPR031330">
    <property type="entry name" value="Gly_Hdrlase_35_cat"/>
</dbReference>
<evidence type="ECO:0000313" key="4">
    <source>
        <dbReference type="EMBL" id="TQE06963.1"/>
    </source>
</evidence>
<dbReference type="AlphaFoldDB" id="A0A540N8S0"/>